<feature type="region of interest" description="Disordered" evidence="1">
    <location>
        <begin position="146"/>
        <end position="195"/>
    </location>
</feature>
<feature type="compositionally biased region" description="Low complexity" evidence="1">
    <location>
        <begin position="67"/>
        <end position="79"/>
    </location>
</feature>
<accession>A0A5C3LTS2</accession>
<feature type="region of interest" description="Disordered" evidence="1">
    <location>
        <begin position="66"/>
        <end position="126"/>
    </location>
</feature>
<protein>
    <submittedName>
        <fullName evidence="2">Uncharacterized protein</fullName>
    </submittedName>
</protein>
<feature type="region of interest" description="Disordered" evidence="1">
    <location>
        <begin position="372"/>
        <end position="406"/>
    </location>
</feature>
<dbReference type="OrthoDB" id="3034829at2759"/>
<keyword evidence="3" id="KW-1185">Reference proteome</keyword>
<evidence type="ECO:0000256" key="1">
    <source>
        <dbReference type="SAM" id="MobiDB-lite"/>
    </source>
</evidence>
<organism evidence="2 3">
    <name type="scientific">Crucibulum laeve</name>
    <dbReference type="NCBI Taxonomy" id="68775"/>
    <lineage>
        <taxon>Eukaryota</taxon>
        <taxon>Fungi</taxon>
        <taxon>Dikarya</taxon>
        <taxon>Basidiomycota</taxon>
        <taxon>Agaricomycotina</taxon>
        <taxon>Agaricomycetes</taxon>
        <taxon>Agaricomycetidae</taxon>
        <taxon>Agaricales</taxon>
        <taxon>Agaricineae</taxon>
        <taxon>Nidulariaceae</taxon>
        <taxon>Crucibulum</taxon>
    </lineage>
</organism>
<sequence>MSKVVFPAPPPTTNSLTSEQRIQLLRRTKKLGQILGSTPHLLDASVVSVLGPMHIELPYKESRVPRLSTDSLSSSSCSTSDDDLPSSLERKASLSSSSHSIRSIATRASSITSRSSSSESVDSFDSWTGRKPPFLRLAKASPLESIPASPLPYTADSAPSSRSHSRQSSLDDSYTLSIGPAPSPRDSITMPTFNIPSTNSVRLQKMERLRRKLGDGVPLDLVFPEEKSAKEPTVSSVRYKNEDWEILSPPVPTPRTKRQPRIAQSRDSIVGPSSPHRARRNKPQPPLPTTETSSQPPSPALPSCVSSPHVRRPSASSGRSEKLTVIIESPDEHGSGCSAEFGMVHAVSGYDSTWYSSDDSDAPATQVYNTRRGYEGWSQPKSPLSKVDGATRKSWSYRKPPPSIEC</sequence>
<name>A0A5C3LTS2_9AGAR</name>
<feature type="compositionally biased region" description="Low complexity" evidence="1">
    <location>
        <begin position="156"/>
        <end position="173"/>
    </location>
</feature>
<evidence type="ECO:0000313" key="3">
    <source>
        <dbReference type="Proteomes" id="UP000308652"/>
    </source>
</evidence>
<gene>
    <name evidence="2" type="ORF">BDQ12DRAFT_737058</name>
</gene>
<reference evidence="2 3" key="1">
    <citation type="journal article" date="2019" name="Nat. Ecol. Evol.">
        <title>Megaphylogeny resolves global patterns of mushroom evolution.</title>
        <authorList>
            <person name="Varga T."/>
            <person name="Krizsan K."/>
            <person name="Foldi C."/>
            <person name="Dima B."/>
            <person name="Sanchez-Garcia M."/>
            <person name="Sanchez-Ramirez S."/>
            <person name="Szollosi G.J."/>
            <person name="Szarkandi J.G."/>
            <person name="Papp V."/>
            <person name="Albert L."/>
            <person name="Andreopoulos W."/>
            <person name="Angelini C."/>
            <person name="Antonin V."/>
            <person name="Barry K.W."/>
            <person name="Bougher N.L."/>
            <person name="Buchanan P."/>
            <person name="Buyck B."/>
            <person name="Bense V."/>
            <person name="Catcheside P."/>
            <person name="Chovatia M."/>
            <person name="Cooper J."/>
            <person name="Damon W."/>
            <person name="Desjardin D."/>
            <person name="Finy P."/>
            <person name="Geml J."/>
            <person name="Haridas S."/>
            <person name="Hughes K."/>
            <person name="Justo A."/>
            <person name="Karasinski D."/>
            <person name="Kautmanova I."/>
            <person name="Kiss B."/>
            <person name="Kocsube S."/>
            <person name="Kotiranta H."/>
            <person name="LaButti K.M."/>
            <person name="Lechner B.E."/>
            <person name="Liimatainen K."/>
            <person name="Lipzen A."/>
            <person name="Lukacs Z."/>
            <person name="Mihaltcheva S."/>
            <person name="Morgado L.N."/>
            <person name="Niskanen T."/>
            <person name="Noordeloos M.E."/>
            <person name="Ohm R.A."/>
            <person name="Ortiz-Santana B."/>
            <person name="Ovrebo C."/>
            <person name="Racz N."/>
            <person name="Riley R."/>
            <person name="Savchenko A."/>
            <person name="Shiryaev A."/>
            <person name="Soop K."/>
            <person name="Spirin V."/>
            <person name="Szebenyi C."/>
            <person name="Tomsovsky M."/>
            <person name="Tulloss R.E."/>
            <person name="Uehling J."/>
            <person name="Grigoriev I.V."/>
            <person name="Vagvolgyi C."/>
            <person name="Papp T."/>
            <person name="Martin F.M."/>
            <person name="Miettinen O."/>
            <person name="Hibbett D.S."/>
            <person name="Nagy L.G."/>
        </authorList>
    </citation>
    <scope>NUCLEOTIDE SEQUENCE [LARGE SCALE GENOMIC DNA]</scope>
    <source>
        <strain evidence="2 3">CBS 166.37</strain>
    </source>
</reference>
<dbReference type="EMBL" id="ML213615">
    <property type="protein sequence ID" value="TFK36192.1"/>
    <property type="molecule type" value="Genomic_DNA"/>
</dbReference>
<feature type="compositionally biased region" description="Low complexity" evidence="1">
    <location>
        <begin position="93"/>
        <end position="120"/>
    </location>
</feature>
<dbReference type="AlphaFoldDB" id="A0A5C3LTS2"/>
<dbReference type="Proteomes" id="UP000308652">
    <property type="component" value="Unassembled WGS sequence"/>
</dbReference>
<evidence type="ECO:0000313" key="2">
    <source>
        <dbReference type="EMBL" id="TFK36192.1"/>
    </source>
</evidence>
<feature type="region of interest" description="Disordered" evidence="1">
    <location>
        <begin position="246"/>
        <end position="336"/>
    </location>
</feature>
<proteinExistence type="predicted"/>